<organism evidence="1">
    <name type="scientific">hydrothermal vent metagenome</name>
    <dbReference type="NCBI Taxonomy" id="652676"/>
    <lineage>
        <taxon>unclassified sequences</taxon>
        <taxon>metagenomes</taxon>
        <taxon>ecological metagenomes</taxon>
    </lineage>
</organism>
<protein>
    <submittedName>
        <fullName evidence="1">Uncharacterized protein</fullName>
    </submittedName>
</protein>
<evidence type="ECO:0000313" key="1">
    <source>
        <dbReference type="EMBL" id="VAW20320.1"/>
    </source>
</evidence>
<reference evidence="1" key="1">
    <citation type="submission" date="2018-06" db="EMBL/GenBank/DDBJ databases">
        <authorList>
            <person name="Zhirakovskaya E."/>
        </authorList>
    </citation>
    <scope>NUCLEOTIDE SEQUENCE</scope>
</reference>
<accession>A0A3B0TUB5</accession>
<dbReference type="EMBL" id="UOEP01000117">
    <property type="protein sequence ID" value="VAW20320.1"/>
    <property type="molecule type" value="Genomic_DNA"/>
</dbReference>
<sequence>MHAKTSPLILEEVYMIGSNIVAMPIPENFKGEIKEPLY</sequence>
<name>A0A3B0TUB5_9ZZZZ</name>
<gene>
    <name evidence="1" type="ORF">MNBD_BACTEROID01-1044</name>
</gene>
<dbReference type="AlphaFoldDB" id="A0A3B0TUB5"/>
<proteinExistence type="predicted"/>